<feature type="domain" description="Heparinase II/III-like C-terminal" evidence="5">
    <location>
        <begin position="220"/>
        <end position="302"/>
    </location>
</feature>
<protein>
    <submittedName>
        <fullName evidence="6">Heparinase II/III-like protein</fullName>
    </submittedName>
</protein>
<sequence length="446" mass="48617">MLDFLTCCADRYLSLPGDHDGAQGWMLAGRLFHQALTEAIWAVNIGQAAWTLHDHRVTLPTAVTELLAELTRAAVASRATLLDQDRSTSNYLAWLDAAGAVCSRDEQWLSGDHGIYPHLLAATLSDGWQWEASTYYHSFVLRACLIAIANVPGAVPPPEVAERLRAMHQVLRELRSPGGELPALHDGPYRRDGYDQELAELDLDETDRATVGAPATITVQPDGGYAILSRPGLHAILAFGPHGGSHGHFDKLSLSLYGRTTSWQADPGQVPYGNRFWRRHYASTAAHPTVIIDDTDQSACTGSLLGRDDDSVTVGCDTAYPGVRITRTLRHTVEGLDDEVTVRCDRPRRVALQLRPVGPVDTLVTADGFSTVWHGSSDAEVLMGSHQATGPAQPIVRPGPGPADDPQREVPQIDWIAEDCREITFTSHYRVAPPLEGDRAANEVTR</sequence>
<dbReference type="RefSeq" id="WP_231920315.1">
    <property type="nucleotide sequence ID" value="NZ_LT629772.1"/>
</dbReference>
<accession>A0A1H1TVW3</accession>
<dbReference type="Proteomes" id="UP000199103">
    <property type="component" value="Chromosome I"/>
</dbReference>
<evidence type="ECO:0000256" key="1">
    <source>
        <dbReference type="ARBA" id="ARBA00004418"/>
    </source>
</evidence>
<keyword evidence="3" id="KW-0574">Periplasm</keyword>
<keyword evidence="4" id="KW-0456">Lyase</keyword>
<keyword evidence="7" id="KW-1185">Reference proteome</keyword>
<dbReference type="STRING" id="630515.SAMN04489812_2543"/>
<dbReference type="PANTHER" id="PTHR39210:SF1">
    <property type="entry name" value="HEPARIN-SULFATE LYASE"/>
    <property type="match status" value="1"/>
</dbReference>
<comment type="subcellular location">
    <subcellularLocation>
        <location evidence="1">Periplasm</location>
    </subcellularLocation>
</comment>
<evidence type="ECO:0000256" key="3">
    <source>
        <dbReference type="ARBA" id="ARBA00022764"/>
    </source>
</evidence>
<evidence type="ECO:0000313" key="7">
    <source>
        <dbReference type="Proteomes" id="UP000199103"/>
    </source>
</evidence>
<reference evidence="6 7" key="1">
    <citation type="submission" date="2016-10" db="EMBL/GenBank/DDBJ databases">
        <authorList>
            <person name="de Groot N.N."/>
        </authorList>
    </citation>
    <scope>NUCLEOTIDE SEQUENCE [LARGE SCALE GENOMIC DNA]</scope>
    <source>
        <strain evidence="6 7">DSM 21800</strain>
    </source>
</reference>
<gene>
    <name evidence="6" type="ORF">SAMN04489812_2543</name>
</gene>
<evidence type="ECO:0000313" key="6">
    <source>
        <dbReference type="EMBL" id="SDS64423.1"/>
    </source>
</evidence>
<keyword evidence="2" id="KW-0732">Signal</keyword>
<dbReference type="Pfam" id="PF07940">
    <property type="entry name" value="Hepar_II_III_C"/>
    <property type="match status" value="1"/>
</dbReference>
<dbReference type="PANTHER" id="PTHR39210">
    <property type="entry name" value="HEPARIN-SULFATE LYASE"/>
    <property type="match status" value="1"/>
</dbReference>
<dbReference type="GO" id="GO:0042597">
    <property type="term" value="C:periplasmic space"/>
    <property type="evidence" value="ECO:0007669"/>
    <property type="project" value="UniProtKB-SubCell"/>
</dbReference>
<dbReference type="EMBL" id="LT629772">
    <property type="protein sequence ID" value="SDS64423.1"/>
    <property type="molecule type" value="Genomic_DNA"/>
</dbReference>
<evidence type="ECO:0000256" key="2">
    <source>
        <dbReference type="ARBA" id="ARBA00022729"/>
    </source>
</evidence>
<dbReference type="GO" id="GO:0016829">
    <property type="term" value="F:lyase activity"/>
    <property type="evidence" value="ECO:0007669"/>
    <property type="project" value="UniProtKB-KW"/>
</dbReference>
<proteinExistence type="predicted"/>
<dbReference type="AlphaFoldDB" id="A0A1H1TVW3"/>
<organism evidence="6 7">
    <name type="scientific">Microlunatus soli</name>
    <dbReference type="NCBI Taxonomy" id="630515"/>
    <lineage>
        <taxon>Bacteria</taxon>
        <taxon>Bacillati</taxon>
        <taxon>Actinomycetota</taxon>
        <taxon>Actinomycetes</taxon>
        <taxon>Propionibacteriales</taxon>
        <taxon>Propionibacteriaceae</taxon>
        <taxon>Microlunatus</taxon>
    </lineage>
</organism>
<dbReference type="SUPFAM" id="SSF48230">
    <property type="entry name" value="Chondroitin AC/alginate lyase"/>
    <property type="match status" value="1"/>
</dbReference>
<evidence type="ECO:0000259" key="5">
    <source>
        <dbReference type="Pfam" id="PF07940"/>
    </source>
</evidence>
<dbReference type="InterPro" id="IPR012480">
    <property type="entry name" value="Hepar_II_III_C"/>
</dbReference>
<dbReference type="InterPro" id="IPR008929">
    <property type="entry name" value="Chondroitin_lyas"/>
</dbReference>
<evidence type="ECO:0000256" key="4">
    <source>
        <dbReference type="ARBA" id="ARBA00023239"/>
    </source>
</evidence>
<dbReference type="Gene3D" id="2.70.98.70">
    <property type="match status" value="1"/>
</dbReference>
<name>A0A1H1TVW3_9ACTN</name>
<dbReference type="Gene3D" id="1.50.10.100">
    <property type="entry name" value="Chondroitin AC/alginate lyase"/>
    <property type="match status" value="1"/>
</dbReference>